<dbReference type="Pfam" id="PF01844">
    <property type="entry name" value="HNH"/>
    <property type="match status" value="1"/>
</dbReference>
<feature type="domain" description="HNH nuclease" evidence="1">
    <location>
        <begin position="114"/>
        <end position="171"/>
    </location>
</feature>
<evidence type="ECO:0000313" key="2">
    <source>
        <dbReference type="EMBL" id="PJC93076.1"/>
    </source>
</evidence>
<keyword evidence="2" id="KW-0540">Nuclease</keyword>
<evidence type="ECO:0000313" key="3">
    <source>
        <dbReference type="Proteomes" id="UP000232060"/>
    </source>
</evidence>
<accession>A0A2M8H930</accession>
<dbReference type="Proteomes" id="UP000232060">
    <property type="component" value="Unassembled WGS sequence"/>
</dbReference>
<dbReference type="AlphaFoldDB" id="A0A2M8H930"/>
<organism evidence="2 3">
    <name type="scientific">Aeromonas lusitana</name>
    <dbReference type="NCBI Taxonomy" id="931529"/>
    <lineage>
        <taxon>Bacteria</taxon>
        <taxon>Pseudomonadati</taxon>
        <taxon>Pseudomonadota</taxon>
        <taxon>Gammaproteobacteria</taxon>
        <taxon>Aeromonadales</taxon>
        <taxon>Aeromonadaceae</taxon>
        <taxon>Aeromonas</taxon>
    </lineage>
</organism>
<keyword evidence="2" id="KW-0255">Endonuclease</keyword>
<evidence type="ECO:0000259" key="1">
    <source>
        <dbReference type="SMART" id="SM00507"/>
    </source>
</evidence>
<dbReference type="GO" id="GO:0004519">
    <property type="term" value="F:endonuclease activity"/>
    <property type="evidence" value="ECO:0007669"/>
    <property type="project" value="UniProtKB-KW"/>
</dbReference>
<dbReference type="InterPro" id="IPR003615">
    <property type="entry name" value="HNH_nuc"/>
</dbReference>
<keyword evidence="2" id="KW-0378">Hydrolase</keyword>
<dbReference type="RefSeq" id="WP_100860096.1">
    <property type="nucleotide sequence ID" value="NZ_PGCP01000016.1"/>
</dbReference>
<sequence length="210" mass="23469">MSWADDLVQAFENLGGQAELADIYDEIEKIRPNLTPAWKSSVRERIQRHSSDSAAYNEKNPDLFYSLEGLGNGVWGLRSKVAKTPLATDLNSGEENPYVSQQEVYRILRDSTLARKIKLLHSHTCQICRTTIELQNGQLYSEAHHVIPLGSPHNGPDTPGNMLVLCPNCHVLCDYGGIELNSSKIKVVDGHAVSEESIQYHNSIIFNRDL</sequence>
<dbReference type="CDD" id="cd00085">
    <property type="entry name" value="HNHc"/>
    <property type="match status" value="1"/>
</dbReference>
<dbReference type="Gene3D" id="1.10.30.50">
    <property type="match status" value="1"/>
</dbReference>
<proteinExistence type="predicted"/>
<gene>
    <name evidence="2" type="ORF">CUC44_11530</name>
</gene>
<dbReference type="InterPro" id="IPR002711">
    <property type="entry name" value="HNH"/>
</dbReference>
<reference evidence="2 3" key="1">
    <citation type="submission" date="2017-11" db="EMBL/GenBank/DDBJ databases">
        <title>Draft genome sequence of environmental isolate Aeromonas lusitania sp. nov. MDC 2473.</title>
        <authorList>
            <person name="Colston S.M."/>
            <person name="Navarro A."/>
            <person name="Martinez-Murcia A.J."/>
            <person name="Graf J."/>
        </authorList>
    </citation>
    <scope>NUCLEOTIDE SEQUENCE [LARGE SCALE GENOMIC DNA]</scope>
    <source>
        <strain evidence="2 3">MDC 2473</strain>
    </source>
</reference>
<dbReference type="SMART" id="SM00507">
    <property type="entry name" value="HNHc"/>
    <property type="match status" value="1"/>
</dbReference>
<name>A0A2M8H930_9GAMM</name>
<dbReference type="EMBL" id="PGCP01000016">
    <property type="protein sequence ID" value="PJC93076.1"/>
    <property type="molecule type" value="Genomic_DNA"/>
</dbReference>
<protein>
    <submittedName>
        <fullName evidence="2">HNH endonuclease</fullName>
    </submittedName>
</protein>
<comment type="caution">
    <text evidence="2">The sequence shown here is derived from an EMBL/GenBank/DDBJ whole genome shotgun (WGS) entry which is preliminary data.</text>
</comment>
<keyword evidence="3" id="KW-1185">Reference proteome</keyword>
<dbReference type="OrthoDB" id="9802640at2"/>